<dbReference type="InterPro" id="IPR000313">
    <property type="entry name" value="PWWP_dom"/>
</dbReference>
<evidence type="ECO:0000259" key="2">
    <source>
        <dbReference type="PROSITE" id="PS50812"/>
    </source>
</evidence>
<feature type="compositionally biased region" description="Low complexity" evidence="1">
    <location>
        <begin position="422"/>
        <end position="441"/>
    </location>
</feature>
<dbReference type="Proteomes" id="UP000002036">
    <property type="component" value="Chromosome B"/>
</dbReference>
<dbReference type="HOGENOM" id="CLU_031574_0_0_1"/>
<gene>
    <name evidence="3" type="ordered locus">KLTH0B04048g</name>
</gene>
<evidence type="ECO:0000313" key="3">
    <source>
        <dbReference type="EMBL" id="CAR21526.1"/>
    </source>
</evidence>
<keyword evidence="4" id="KW-1185">Reference proteome</keyword>
<protein>
    <submittedName>
        <fullName evidence="3">KLTH0B04048p</fullName>
    </submittedName>
</protein>
<dbReference type="Pfam" id="PF00855">
    <property type="entry name" value="PWWP"/>
    <property type="match status" value="1"/>
</dbReference>
<evidence type="ECO:0000313" key="4">
    <source>
        <dbReference type="Proteomes" id="UP000002036"/>
    </source>
</evidence>
<feature type="compositionally biased region" description="Low complexity" evidence="1">
    <location>
        <begin position="192"/>
        <end position="204"/>
    </location>
</feature>
<name>C5DCL5_LACTC</name>
<dbReference type="KEGG" id="lth:KLTH0B04048g"/>
<dbReference type="FunCoup" id="C5DCL5">
    <property type="interactions" value="156"/>
</dbReference>
<organism evidence="3 4">
    <name type="scientific">Lachancea thermotolerans (strain ATCC 56472 / CBS 6340 / NRRL Y-8284)</name>
    <name type="common">Yeast</name>
    <name type="synonym">Kluyveromyces thermotolerans</name>
    <dbReference type="NCBI Taxonomy" id="559295"/>
    <lineage>
        <taxon>Eukaryota</taxon>
        <taxon>Fungi</taxon>
        <taxon>Dikarya</taxon>
        <taxon>Ascomycota</taxon>
        <taxon>Saccharomycotina</taxon>
        <taxon>Saccharomycetes</taxon>
        <taxon>Saccharomycetales</taxon>
        <taxon>Saccharomycetaceae</taxon>
        <taxon>Lachancea</taxon>
    </lineage>
</organism>
<accession>C5DCL5</accession>
<feature type="region of interest" description="Disordered" evidence="1">
    <location>
        <begin position="421"/>
        <end position="453"/>
    </location>
</feature>
<dbReference type="AlphaFoldDB" id="C5DCL5"/>
<dbReference type="PROSITE" id="PS50812">
    <property type="entry name" value="PWWP"/>
    <property type="match status" value="1"/>
</dbReference>
<feature type="region of interest" description="Disordered" evidence="1">
    <location>
        <begin position="148"/>
        <end position="261"/>
    </location>
</feature>
<dbReference type="EMBL" id="CU928166">
    <property type="protein sequence ID" value="CAR21526.1"/>
    <property type="molecule type" value="Genomic_DNA"/>
</dbReference>
<dbReference type="SMART" id="SM00293">
    <property type="entry name" value="PWWP"/>
    <property type="match status" value="1"/>
</dbReference>
<feature type="compositionally biased region" description="Basic residues" evidence="1">
    <location>
        <begin position="248"/>
        <end position="258"/>
    </location>
</feature>
<dbReference type="InterPro" id="IPR035503">
    <property type="entry name" value="IOC4-like_PWWP"/>
</dbReference>
<feature type="compositionally biased region" description="Acidic residues" evidence="1">
    <location>
        <begin position="153"/>
        <end position="191"/>
    </location>
</feature>
<dbReference type="GeneID" id="8290799"/>
<dbReference type="OMA" id="WPAMIIP"/>
<proteinExistence type="predicted"/>
<reference evidence="3 4" key="1">
    <citation type="journal article" date="2009" name="Genome Res.">
        <title>Comparative genomics of protoploid Saccharomycetaceae.</title>
        <authorList>
            <consortium name="The Genolevures Consortium"/>
            <person name="Souciet J.-L."/>
            <person name="Dujon B."/>
            <person name="Gaillardin C."/>
            <person name="Johnston M."/>
            <person name="Baret P.V."/>
            <person name="Cliften P."/>
            <person name="Sherman D.J."/>
            <person name="Weissenbach J."/>
            <person name="Westhof E."/>
            <person name="Wincker P."/>
            <person name="Jubin C."/>
            <person name="Poulain J."/>
            <person name="Barbe V."/>
            <person name="Segurens B."/>
            <person name="Artiguenave F."/>
            <person name="Anthouard V."/>
            <person name="Vacherie B."/>
            <person name="Val M.-E."/>
            <person name="Fulton R.S."/>
            <person name="Minx P."/>
            <person name="Wilson R."/>
            <person name="Durrens P."/>
            <person name="Jean G."/>
            <person name="Marck C."/>
            <person name="Martin T."/>
            <person name="Nikolski M."/>
            <person name="Rolland T."/>
            <person name="Seret M.-L."/>
            <person name="Casaregola S."/>
            <person name="Despons L."/>
            <person name="Fairhead C."/>
            <person name="Fischer G."/>
            <person name="Lafontaine I."/>
            <person name="Leh V."/>
            <person name="Lemaire M."/>
            <person name="de Montigny J."/>
            <person name="Neuveglise C."/>
            <person name="Thierry A."/>
            <person name="Blanc-Lenfle I."/>
            <person name="Bleykasten C."/>
            <person name="Diffels J."/>
            <person name="Fritsch E."/>
            <person name="Frangeul L."/>
            <person name="Goeffon A."/>
            <person name="Jauniaux N."/>
            <person name="Kachouri-Lafond R."/>
            <person name="Payen C."/>
            <person name="Potier S."/>
            <person name="Pribylova L."/>
            <person name="Ozanne C."/>
            <person name="Richard G.-F."/>
            <person name="Sacerdot C."/>
            <person name="Straub M.-L."/>
            <person name="Talla E."/>
        </authorList>
    </citation>
    <scope>NUCLEOTIDE SEQUENCE [LARGE SCALE GENOMIC DNA]</scope>
    <source>
        <strain evidence="4">ATCC 56472 / CBS 6340 / NRRL Y-8284</strain>
    </source>
</reference>
<dbReference type="eggNOG" id="ENOG502QTTV">
    <property type="taxonomic scope" value="Eukaryota"/>
</dbReference>
<dbReference type="SUPFAM" id="SSF63748">
    <property type="entry name" value="Tudor/PWWP/MBT"/>
    <property type="match status" value="1"/>
</dbReference>
<dbReference type="OrthoDB" id="62853at2759"/>
<dbReference type="InParanoid" id="C5DCL5"/>
<sequence length="453" mass="51063">MPPKKHIYQPTDIVLAKVKGFPAWPALVVPEEIAPANVLEERPGRPTVEELDDEQNPENFIPYSDTLRFRKNFKPHNSYLLKFLCDDSYIWLKPTDFKPLTPEQCDAWLSKSSKKSKKLIPAFELARRGTHGPDAIDVLEFVQYGSSGKPAEEEYVEPAAEQEEEDEEEGEAEPAAEQEPLDEDADADADQESPLSELPSSGSDSDFEDDTTHRRRPVRGTRQSKRTRARTNEREPELQELQDEPAPKKARSHKKKQPQKVEVEKYKFEDDEDWSIVGLGPQDPPVSKFNSLVNKLSQKRNLEVHNEFKADLRDRLGIVNKMLVGIVFDTKRKSVTEDLHVLLDELEQCSALRGTQDELITVFLSDHELVINISALFNLKQDQLREAGLYDKLQQWYSQIYGGQFVADPVAWSLDKINDVHAPPQEDAPSAADAASNGAGPAAPPVTTSDANM</sequence>
<dbReference type="RefSeq" id="XP_002551964.1">
    <property type="nucleotide sequence ID" value="XM_002551918.1"/>
</dbReference>
<dbReference type="STRING" id="559295.C5DCL5"/>
<feature type="compositionally biased region" description="Basic residues" evidence="1">
    <location>
        <begin position="213"/>
        <end position="229"/>
    </location>
</feature>
<evidence type="ECO:0000256" key="1">
    <source>
        <dbReference type="SAM" id="MobiDB-lite"/>
    </source>
</evidence>
<dbReference type="CDD" id="cd05840">
    <property type="entry name" value="PWWP_ScIOC4-like"/>
    <property type="match status" value="1"/>
</dbReference>
<dbReference type="Gene3D" id="2.30.30.140">
    <property type="match status" value="1"/>
</dbReference>
<feature type="domain" description="PWWP" evidence="2">
    <location>
        <begin position="10"/>
        <end position="103"/>
    </location>
</feature>